<evidence type="ECO:0000256" key="1">
    <source>
        <dbReference type="SAM" id="MobiDB-lite"/>
    </source>
</evidence>
<reference evidence="3" key="1">
    <citation type="journal article" date="2019" name="Int. J. Syst. Evol. Microbiol.">
        <title>The Global Catalogue of Microorganisms (GCM) 10K type strain sequencing project: providing services to taxonomists for standard genome sequencing and annotation.</title>
        <authorList>
            <consortium name="The Broad Institute Genomics Platform"/>
            <consortium name="The Broad Institute Genome Sequencing Center for Infectious Disease"/>
            <person name="Wu L."/>
            <person name="Ma J."/>
        </authorList>
    </citation>
    <scope>NUCLEOTIDE SEQUENCE [LARGE SCALE GENOMIC DNA]</scope>
    <source>
        <strain evidence="3">KCTC 12848</strain>
    </source>
</reference>
<proteinExistence type="predicted"/>
<protein>
    <submittedName>
        <fullName evidence="2">Uncharacterized protein</fullName>
    </submittedName>
</protein>
<name>A0ABV9Y1J2_9PSEU</name>
<dbReference type="Proteomes" id="UP001595833">
    <property type="component" value="Unassembled WGS sequence"/>
</dbReference>
<dbReference type="RefSeq" id="WP_344038336.1">
    <property type="nucleotide sequence ID" value="NZ_BAAAKE010000010.1"/>
</dbReference>
<keyword evidence="3" id="KW-1185">Reference proteome</keyword>
<comment type="caution">
    <text evidence="2">The sequence shown here is derived from an EMBL/GenBank/DDBJ whole genome shotgun (WGS) entry which is preliminary data.</text>
</comment>
<evidence type="ECO:0000313" key="2">
    <source>
        <dbReference type="EMBL" id="MFC5056416.1"/>
    </source>
</evidence>
<dbReference type="EMBL" id="JBHSJB010000020">
    <property type="protein sequence ID" value="MFC5056416.1"/>
    <property type="molecule type" value="Genomic_DNA"/>
</dbReference>
<feature type="region of interest" description="Disordered" evidence="1">
    <location>
        <begin position="1"/>
        <end position="20"/>
    </location>
</feature>
<sequence>MERNDARRASAVNRQYRRRAGEQPVTIASALIEVAQAARLGPTLDDNKRKVYFSIAAEAEHSILTALWGRREKVVEEQRKTCRSASLSFAS</sequence>
<gene>
    <name evidence="2" type="ORF">ACFPFM_21980</name>
</gene>
<organism evidence="2 3">
    <name type="scientific">Saccharothrix xinjiangensis</name>
    <dbReference type="NCBI Taxonomy" id="204798"/>
    <lineage>
        <taxon>Bacteria</taxon>
        <taxon>Bacillati</taxon>
        <taxon>Actinomycetota</taxon>
        <taxon>Actinomycetes</taxon>
        <taxon>Pseudonocardiales</taxon>
        <taxon>Pseudonocardiaceae</taxon>
        <taxon>Saccharothrix</taxon>
    </lineage>
</organism>
<evidence type="ECO:0000313" key="3">
    <source>
        <dbReference type="Proteomes" id="UP001595833"/>
    </source>
</evidence>
<accession>A0ABV9Y1J2</accession>